<dbReference type="HOGENOM" id="CLU_044237_1_1_0"/>
<dbReference type="InterPro" id="IPR007371">
    <property type="entry name" value="TPK_catalytic"/>
</dbReference>
<dbReference type="STRING" id="937777.Deipe_2861"/>
<evidence type="ECO:0000313" key="8">
    <source>
        <dbReference type="Proteomes" id="UP000010467"/>
    </source>
</evidence>
<evidence type="ECO:0000313" key="7">
    <source>
        <dbReference type="EMBL" id="AFZ68324.1"/>
    </source>
</evidence>
<dbReference type="RefSeq" id="WP_015236626.1">
    <property type="nucleotide sequence ID" value="NC_019793.1"/>
</dbReference>
<dbReference type="KEGG" id="dpd:Deipe_2861"/>
<dbReference type="Gene3D" id="3.40.50.10240">
    <property type="entry name" value="Thiamin pyrophosphokinase, catalytic domain"/>
    <property type="match status" value="1"/>
</dbReference>
<evidence type="ECO:0000256" key="5">
    <source>
        <dbReference type="NCBIfam" id="TIGR01378"/>
    </source>
</evidence>
<keyword evidence="3 7" id="KW-0418">Kinase</keyword>
<dbReference type="CDD" id="cd07995">
    <property type="entry name" value="TPK"/>
    <property type="match status" value="1"/>
</dbReference>
<dbReference type="OrthoDB" id="1678571at2"/>
<accession>L0A4G8</accession>
<protein>
    <recommendedName>
        <fullName evidence="5">Thiamine diphosphokinase</fullName>
        <ecNumber evidence="5">2.7.6.2</ecNumber>
    </recommendedName>
</protein>
<evidence type="ECO:0000256" key="3">
    <source>
        <dbReference type="ARBA" id="ARBA00022777"/>
    </source>
</evidence>
<dbReference type="SUPFAM" id="SSF63999">
    <property type="entry name" value="Thiamin pyrophosphokinase, catalytic domain"/>
    <property type="match status" value="1"/>
</dbReference>
<name>L0A4G8_DEIPD</name>
<dbReference type="SMART" id="SM00983">
    <property type="entry name" value="TPK_B1_binding"/>
    <property type="match status" value="1"/>
</dbReference>
<dbReference type="EC" id="2.7.6.2" evidence="5"/>
<organism evidence="7 8">
    <name type="scientific">Deinococcus peraridilitoris (strain DSM 19664 / LMG 22246 / CIP 109416 / KR-200)</name>
    <dbReference type="NCBI Taxonomy" id="937777"/>
    <lineage>
        <taxon>Bacteria</taxon>
        <taxon>Thermotogati</taxon>
        <taxon>Deinococcota</taxon>
        <taxon>Deinococci</taxon>
        <taxon>Deinococcales</taxon>
        <taxon>Deinococcaceae</taxon>
        <taxon>Deinococcus</taxon>
    </lineage>
</organism>
<evidence type="ECO:0000256" key="2">
    <source>
        <dbReference type="ARBA" id="ARBA00022741"/>
    </source>
</evidence>
<dbReference type="PATRIC" id="fig|937777.3.peg.2876"/>
<keyword evidence="2" id="KW-0547">Nucleotide-binding</keyword>
<evidence type="ECO:0000256" key="1">
    <source>
        <dbReference type="ARBA" id="ARBA00022679"/>
    </source>
</evidence>
<evidence type="ECO:0000259" key="6">
    <source>
        <dbReference type="SMART" id="SM00983"/>
    </source>
</evidence>
<dbReference type="GO" id="GO:0006772">
    <property type="term" value="P:thiamine metabolic process"/>
    <property type="evidence" value="ECO:0007669"/>
    <property type="project" value="UniProtKB-UniRule"/>
</dbReference>
<dbReference type="GO" id="GO:0030975">
    <property type="term" value="F:thiamine binding"/>
    <property type="evidence" value="ECO:0007669"/>
    <property type="project" value="InterPro"/>
</dbReference>
<dbReference type="Proteomes" id="UP000010467">
    <property type="component" value="Chromosome"/>
</dbReference>
<dbReference type="GO" id="GO:0016301">
    <property type="term" value="F:kinase activity"/>
    <property type="evidence" value="ECO:0007669"/>
    <property type="project" value="UniProtKB-KW"/>
</dbReference>
<dbReference type="InterPro" id="IPR007373">
    <property type="entry name" value="Thiamin_PyroPKinase_B1-bd"/>
</dbReference>
<dbReference type="GO" id="GO:0004788">
    <property type="term" value="F:thiamine diphosphokinase activity"/>
    <property type="evidence" value="ECO:0007669"/>
    <property type="project" value="UniProtKB-UniRule"/>
</dbReference>
<proteinExistence type="predicted"/>
<keyword evidence="4" id="KW-0067">ATP-binding</keyword>
<keyword evidence="1" id="KW-0808">Transferase</keyword>
<reference evidence="8" key="1">
    <citation type="submission" date="2012-03" db="EMBL/GenBank/DDBJ databases">
        <title>Complete sequence of chromosome of Deinococcus peraridilitoris DSM 19664.</title>
        <authorList>
            <person name="Lucas S."/>
            <person name="Copeland A."/>
            <person name="Lapidus A."/>
            <person name="Glavina del Rio T."/>
            <person name="Dalin E."/>
            <person name="Tice H."/>
            <person name="Bruce D."/>
            <person name="Goodwin L."/>
            <person name="Pitluck S."/>
            <person name="Peters L."/>
            <person name="Mikhailova N."/>
            <person name="Lu M."/>
            <person name="Kyrpides N."/>
            <person name="Mavromatis K."/>
            <person name="Ivanova N."/>
            <person name="Brettin T."/>
            <person name="Detter J.C."/>
            <person name="Han C."/>
            <person name="Larimer F."/>
            <person name="Land M."/>
            <person name="Hauser L."/>
            <person name="Markowitz V."/>
            <person name="Cheng J.-F."/>
            <person name="Hugenholtz P."/>
            <person name="Woyke T."/>
            <person name="Wu D."/>
            <person name="Pukall R."/>
            <person name="Steenblock K."/>
            <person name="Brambilla E."/>
            <person name="Klenk H.-P."/>
            <person name="Eisen J.A."/>
        </authorList>
    </citation>
    <scope>NUCLEOTIDE SEQUENCE [LARGE SCALE GENOMIC DNA]</scope>
    <source>
        <strain evidence="8">DSM 19664 / LMG 22246 / CIP 109416 / KR-200</strain>
    </source>
</reference>
<keyword evidence="8" id="KW-1185">Reference proteome</keyword>
<dbReference type="PANTHER" id="PTHR41299:SF1">
    <property type="entry name" value="THIAMINE PYROPHOSPHOKINASE"/>
    <property type="match status" value="1"/>
</dbReference>
<dbReference type="InterPro" id="IPR006282">
    <property type="entry name" value="Thi_PPkinase"/>
</dbReference>
<dbReference type="eggNOG" id="COG1564">
    <property type="taxonomic scope" value="Bacteria"/>
</dbReference>
<dbReference type="InterPro" id="IPR053149">
    <property type="entry name" value="TPK"/>
</dbReference>
<evidence type="ECO:0000256" key="4">
    <source>
        <dbReference type="ARBA" id="ARBA00022840"/>
    </source>
</evidence>
<sequence length="212" mass="22614">MKVWILAGGRLVATPELMRLRAVPPALVVAADGGIEHAQMLQVTPHLWVGDFDSSLPTDPRFTHIPRQPVARDKDFTDTELALHVARERGASEVTVWGAFGGRFDHTLALALLSVRTSQAGLAVRLHSGDESARPLLPGPPCTLATYPGQLLSVLALDDLRGLRIQGVRWPLAGVDVPAGSGWTVSNEAAGNTALLSVGVGRALIVQRWPHA</sequence>
<dbReference type="AlphaFoldDB" id="L0A4G8"/>
<dbReference type="InterPro" id="IPR036759">
    <property type="entry name" value="TPK_catalytic_sf"/>
</dbReference>
<dbReference type="GO" id="GO:0009229">
    <property type="term" value="P:thiamine diphosphate biosynthetic process"/>
    <property type="evidence" value="ECO:0007669"/>
    <property type="project" value="InterPro"/>
</dbReference>
<dbReference type="NCBIfam" id="TIGR01378">
    <property type="entry name" value="thi_PPkinase"/>
    <property type="match status" value="1"/>
</dbReference>
<dbReference type="EMBL" id="CP003382">
    <property type="protein sequence ID" value="AFZ68324.1"/>
    <property type="molecule type" value="Genomic_DNA"/>
</dbReference>
<dbReference type="GO" id="GO:0005524">
    <property type="term" value="F:ATP binding"/>
    <property type="evidence" value="ECO:0007669"/>
    <property type="project" value="UniProtKB-KW"/>
</dbReference>
<dbReference type="Pfam" id="PF04263">
    <property type="entry name" value="TPK_catalytic"/>
    <property type="match status" value="1"/>
</dbReference>
<feature type="domain" description="Thiamin pyrophosphokinase thiamin-binding" evidence="6">
    <location>
        <begin position="133"/>
        <end position="204"/>
    </location>
</feature>
<dbReference type="PANTHER" id="PTHR41299">
    <property type="entry name" value="THIAMINE PYROPHOSPHOKINASE"/>
    <property type="match status" value="1"/>
</dbReference>
<gene>
    <name evidence="7" type="ordered locus">Deipe_2861</name>
</gene>